<name>A0A7W7WSJ1_9ACTN</name>
<evidence type="ECO:0000313" key="1">
    <source>
        <dbReference type="EMBL" id="MBB4962044.1"/>
    </source>
</evidence>
<comment type="caution">
    <text evidence="1">The sequence shown here is derived from an EMBL/GenBank/DDBJ whole genome shotgun (WGS) entry which is preliminary data.</text>
</comment>
<sequence length="593" mass="64067">MTDGTGQSRSKTRRRIQPRLRRALLGTLVVILSLSAGASWVGHQGWQARHHLTTAADLARELGRQLLDGDVTQARHTLAALQRQAREARAATTDPGWWLSTHLPYAGDNLAAVHGIAVAVDDLSRRVFPSILRLDLAAVLPRSGGFDVAALRSAEPTLTAADTAMREIRQRFDAVPSTALWSSVATAVRQLRGELDRLAVLTATARRAAVLLPPLLGADGARTYLLASQNPAELRATGGMLGAYAVIRADRGRVELVTQGAASELRYFDRPVLPLDPDMQTLYTDLLGVFPADVNLTPHFPTAAVLYREMYRRRTGVTVDGVLATDPVVLSYLLQAIGPVRVPGHATLVADTAVRTLLSDTYQKLGFKAQDDYFAASAMAVFDAMIKRPVDPRALLAALDRAITERRILFWSARPDEQRHLLDTRLAGVLPEQEKVPTVGVFLNDGSGAKLGYYLARDARLTVGNCRPDGRRELHLRLTLSSTVPRSGLSKSVLGLGMAGDPYTVRTLVYVFSPAGGLLHDARLDGVQALLGSGRERGRQVGVVSVDLRPGQTRVLEVGLFSAVTRTGAAELWLTPGATPWTTHISSAPSCSQ</sequence>
<dbReference type="InterPro" id="IPR025101">
    <property type="entry name" value="DUF4012"/>
</dbReference>
<accession>A0A7W7WSJ1</accession>
<dbReference type="Proteomes" id="UP000578819">
    <property type="component" value="Unassembled WGS sequence"/>
</dbReference>
<proteinExistence type="predicted"/>
<dbReference type="AlphaFoldDB" id="A0A7W7WSJ1"/>
<evidence type="ECO:0008006" key="3">
    <source>
        <dbReference type="Google" id="ProtNLM"/>
    </source>
</evidence>
<keyword evidence="2" id="KW-1185">Reference proteome</keyword>
<organism evidence="1 2">
    <name type="scientific">Micromonospora polyrhachis</name>
    <dbReference type="NCBI Taxonomy" id="1282883"/>
    <lineage>
        <taxon>Bacteria</taxon>
        <taxon>Bacillati</taxon>
        <taxon>Actinomycetota</taxon>
        <taxon>Actinomycetes</taxon>
        <taxon>Micromonosporales</taxon>
        <taxon>Micromonosporaceae</taxon>
        <taxon>Micromonospora</taxon>
    </lineage>
</organism>
<dbReference type="EMBL" id="JACHJW010000001">
    <property type="protein sequence ID" value="MBB4962044.1"/>
    <property type="molecule type" value="Genomic_DNA"/>
</dbReference>
<gene>
    <name evidence="1" type="ORF">FHR38_005777</name>
</gene>
<dbReference type="Pfam" id="PF13196">
    <property type="entry name" value="DUF4012"/>
    <property type="match status" value="1"/>
</dbReference>
<evidence type="ECO:0000313" key="2">
    <source>
        <dbReference type="Proteomes" id="UP000578819"/>
    </source>
</evidence>
<protein>
    <recommendedName>
        <fullName evidence="3">DUF4012 domain-containing protein</fullName>
    </recommendedName>
</protein>
<dbReference type="RefSeq" id="WP_184537987.1">
    <property type="nucleotide sequence ID" value="NZ_JACHJW010000001.1"/>
</dbReference>
<reference evidence="1 2" key="1">
    <citation type="submission" date="2020-08" db="EMBL/GenBank/DDBJ databases">
        <title>Sequencing the genomes of 1000 actinobacteria strains.</title>
        <authorList>
            <person name="Klenk H.-P."/>
        </authorList>
    </citation>
    <scope>NUCLEOTIDE SEQUENCE [LARGE SCALE GENOMIC DNA]</scope>
    <source>
        <strain evidence="1 2">DSM 45886</strain>
    </source>
</reference>